<dbReference type="CDD" id="cd02149">
    <property type="entry name" value="NfsB-like"/>
    <property type="match status" value="1"/>
</dbReference>
<dbReference type="SUPFAM" id="SSF55469">
    <property type="entry name" value="FMN-dependent nitroreductase-like"/>
    <property type="match status" value="1"/>
</dbReference>
<keyword evidence="3" id="KW-0285">Flavoprotein</keyword>
<comment type="similarity">
    <text evidence="2">Belongs to the nitroreductase family.</text>
</comment>
<dbReference type="InterPro" id="IPR029479">
    <property type="entry name" value="Nitroreductase"/>
</dbReference>
<evidence type="ECO:0000256" key="3">
    <source>
        <dbReference type="ARBA" id="ARBA00022630"/>
    </source>
</evidence>
<comment type="cofactor">
    <cofactor evidence="1">
        <name>FMN</name>
        <dbReference type="ChEBI" id="CHEBI:58210"/>
    </cofactor>
</comment>
<evidence type="ECO:0000313" key="8">
    <source>
        <dbReference type="EMBL" id="ADO83378.1"/>
    </source>
</evidence>
<gene>
    <name evidence="8" type="ordered locus">Ilyop_1600</name>
</gene>
<dbReference type="PANTHER" id="PTHR43673:SF2">
    <property type="entry name" value="NITROREDUCTASE"/>
    <property type="match status" value="1"/>
</dbReference>
<protein>
    <submittedName>
        <fullName evidence="8">Nitroreductase</fullName>
    </submittedName>
</protein>
<evidence type="ECO:0000256" key="4">
    <source>
        <dbReference type="ARBA" id="ARBA00022643"/>
    </source>
</evidence>
<evidence type="ECO:0000256" key="6">
    <source>
        <dbReference type="ARBA" id="ARBA00023002"/>
    </source>
</evidence>
<dbReference type="KEGG" id="ipo:Ilyop_1600"/>
<dbReference type="Gene3D" id="3.40.109.10">
    <property type="entry name" value="NADH Oxidase"/>
    <property type="match status" value="1"/>
</dbReference>
<accession>E3H9I9</accession>
<keyword evidence="5" id="KW-0521">NADP</keyword>
<evidence type="ECO:0000259" key="7">
    <source>
        <dbReference type="Pfam" id="PF00881"/>
    </source>
</evidence>
<feature type="domain" description="Nitroreductase" evidence="7">
    <location>
        <begin position="10"/>
        <end position="197"/>
    </location>
</feature>
<organism evidence="8 9">
    <name type="scientific">Ilyobacter polytropus (strain ATCC 51220 / DSM 2926 / LMG 16218 / CuHBu1)</name>
    <dbReference type="NCBI Taxonomy" id="572544"/>
    <lineage>
        <taxon>Bacteria</taxon>
        <taxon>Fusobacteriati</taxon>
        <taxon>Fusobacteriota</taxon>
        <taxon>Fusobacteriia</taxon>
        <taxon>Fusobacteriales</taxon>
        <taxon>Fusobacteriaceae</taxon>
        <taxon>Ilyobacter</taxon>
    </lineage>
</organism>
<evidence type="ECO:0000256" key="2">
    <source>
        <dbReference type="ARBA" id="ARBA00007118"/>
    </source>
</evidence>
<keyword evidence="9" id="KW-1185">Reference proteome</keyword>
<keyword evidence="6" id="KW-0560">Oxidoreductase</keyword>
<dbReference type="GO" id="GO:0016491">
    <property type="term" value="F:oxidoreductase activity"/>
    <property type="evidence" value="ECO:0007669"/>
    <property type="project" value="UniProtKB-KW"/>
</dbReference>
<dbReference type="PANTHER" id="PTHR43673">
    <property type="entry name" value="NAD(P)H NITROREDUCTASE YDGI-RELATED"/>
    <property type="match status" value="1"/>
</dbReference>
<sequence>MKEAFLKAMKERYACKEFDVNKKISKEDFDFILEAGRLSPSSFGFEPWQFLVVTTPEKKLEVTEHSWGGRDRATGASHFMVVLTRKGDMRHDSEYLNKFMKNIQKLPEEVIEMKTKFYRDFQEEDFNLLENHRALSDWAAKQSYIALGNMLTAAAFIGINSCPVEGFHKEKTTEILAEKFGVDTDKFDLAYMVAFGYEKRPQEFPKTRRPIEDIVKFF</sequence>
<proteinExistence type="inferred from homology"/>
<reference evidence="8 9" key="1">
    <citation type="journal article" date="2010" name="Stand. Genomic Sci.">
        <title>Complete genome sequence of Ilyobacter polytropus type strain (CuHbu1).</title>
        <authorList>
            <person name="Sikorski J."/>
            <person name="Chertkov O."/>
            <person name="Lapidus A."/>
            <person name="Nolan M."/>
            <person name="Lucas S."/>
            <person name="Del Rio T.G."/>
            <person name="Tice H."/>
            <person name="Cheng J.F."/>
            <person name="Tapia R."/>
            <person name="Han C."/>
            <person name="Goodwin L."/>
            <person name="Pitluck S."/>
            <person name="Liolios K."/>
            <person name="Ivanova N."/>
            <person name="Mavromatis K."/>
            <person name="Mikhailova N."/>
            <person name="Pati A."/>
            <person name="Chen A."/>
            <person name="Palaniappan K."/>
            <person name="Land M."/>
            <person name="Hauser L."/>
            <person name="Chang Y.J."/>
            <person name="Jeffries C.D."/>
            <person name="Brambilla E."/>
            <person name="Yasawong M."/>
            <person name="Rohde M."/>
            <person name="Pukall R."/>
            <person name="Spring S."/>
            <person name="Goker M."/>
            <person name="Woyke T."/>
            <person name="Bristow J."/>
            <person name="Eisen J.A."/>
            <person name="Markowitz V."/>
            <person name="Hugenholtz P."/>
            <person name="Kyrpides N.C."/>
            <person name="Klenk H.P."/>
        </authorList>
    </citation>
    <scope>NUCLEOTIDE SEQUENCE [LARGE SCALE GENOMIC DNA]</scope>
    <source>
        <strain evidence="9">ATCC 51220 / DSM 2926 / LMG 16218 / CuHBu1</strain>
    </source>
</reference>
<keyword evidence="4" id="KW-0288">FMN</keyword>
<dbReference type="STRING" id="572544.Ilyop_1600"/>
<dbReference type="RefSeq" id="WP_013388045.1">
    <property type="nucleotide sequence ID" value="NC_014632.1"/>
</dbReference>
<dbReference type="AlphaFoldDB" id="E3H9I9"/>
<dbReference type="Pfam" id="PF00881">
    <property type="entry name" value="Nitroreductase"/>
    <property type="match status" value="1"/>
</dbReference>
<dbReference type="InterPro" id="IPR000415">
    <property type="entry name" value="Nitroreductase-like"/>
</dbReference>
<dbReference type="EMBL" id="CP002281">
    <property type="protein sequence ID" value="ADO83378.1"/>
    <property type="molecule type" value="Genomic_DNA"/>
</dbReference>
<evidence type="ECO:0000256" key="1">
    <source>
        <dbReference type="ARBA" id="ARBA00001917"/>
    </source>
</evidence>
<name>E3H9I9_ILYPC</name>
<dbReference type="HOGENOM" id="CLU_070764_4_1_0"/>
<evidence type="ECO:0000256" key="5">
    <source>
        <dbReference type="ARBA" id="ARBA00022857"/>
    </source>
</evidence>
<dbReference type="eggNOG" id="COG0778">
    <property type="taxonomic scope" value="Bacteria"/>
</dbReference>
<dbReference type="InterPro" id="IPR033878">
    <property type="entry name" value="NfsB-like"/>
</dbReference>
<dbReference type="Proteomes" id="UP000006875">
    <property type="component" value="Chromosome"/>
</dbReference>
<evidence type="ECO:0000313" key="9">
    <source>
        <dbReference type="Proteomes" id="UP000006875"/>
    </source>
</evidence>